<keyword evidence="3" id="KW-1185">Reference proteome</keyword>
<feature type="chain" id="PRO_5041440612" evidence="1">
    <location>
        <begin position="23"/>
        <end position="164"/>
    </location>
</feature>
<evidence type="ECO:0000313" key="2">
    <source>
        <dbReference type="EMBL" id="KAJ3648175.1"/>
    </source>
</evidence>
<accession>A0AA38I1V8</accession>
<proteinExistence type="predicted"/>
<dbReference type="InterPro" id="IPR035992">
    <property type="entry name" value="Ricin_B-like_lectins"/>
</dbReference>
<dbReference type="Proteomes" id="UP001168821">
    <property type="component" value="Unassembled WGS sequence"/>
</dbReference>
<organism evidence="2 3">
    <name type="scientific">Zophobas morio</name>
    <dbReference type="NCBI Taxonomy" id="2755281"/>
    <lineage>
        <taxon>Eukaryota</taxon>
        <taxon>Metazoa</taxon>
        <taxon>Ecdysozoa</taxon>
        <taxon>Arthropoda</taxon>
        <taxon>Hexapoda</taxon>
        <taxon>Insecta</taxon>
        <taxon>Pterygota</taxon>
        <taxon>Neoptera</taxon>
        <taxon>Endopterygota</taxon>
        <taxon>Coleoptera</taxon>
        <taxon>Polyphaga</taxon>
        <taxon>Cucujiformia</taxon>
        <taxon>Tenebrionidae</taxon>
        <taxon>Zophobas</taxon>
    </lineage>
</organism>
<evidence type="ECO:0000313" key="3">
    <source>
        <dbReference type="Proteomes" id="UP001168821"/>
    </source>
</evidence>
<sequence length="164" mass="17870">MQLQVTTFWALLLLGATSTTSAADCGNLDQNIVIRSHKSGLVLVADEVLNIITLQVYDRSVSQRFHFQPGVTLASFNIISNSTGLALDIIENGSLYVATLTELNDLKSQEFYINSDGAIVSGAYPDYALGVRNGDFTPGSYIVLTPHTEENIESEQFSLEFSQS</sequence>
<dbReference type="EMBL" id="JALNTZ010000006">
    <property type="protein sequence ID" value="KAJ3648175.1"/>
    <property type="molecule type" value="Genomic_DNA"/>
</dbReference>
<feature type="signal peptide" evidence="1">
    <location>
        <begin position="1"/>
        <end position="22"/>
    </location>
</feature>
<keyword evidence="1" id="KW-0732">Signal</keyword>
<reference evidence="2" key="1">
    <citation type="journal article" date="2023" name="G3 (Bethesda)">
        <title>Whole genome assemblies of Zophobas morio and Tenebrio molitor.</title>
        <authorList>
            <person name="Kaur S."/>
            <person name="Stinson S.A."/>
            <person name="diCenzo G.C."/>
        </authorList>
    </citation>
    <scope>NUCLEOTIDE SEQUENCE</scope>
    <source>
        <strain evidence="2">QUZm001</strain>
    </source>
</reference>
<dbReference type="Gene3D" id="2.80.10.50">
    <property type="match status" value="1"/>
</dbReference>
<name>A0AA38I1V8_9CUCU</name>
<comment type="caution">
    <text evidence="2">The sequence shown here is derived from an EMBL/GenBank/DDBJ whole genome shotgun (WGS) entry which is preliminary data.</text>
</comment>
<gene>
    <name evidence="2" type="ORF">Zmor_019997</name>
</gene>
<dbReference type="SUPFAM" id="SSF50370">
    <property type="entry name" value="Ricin B-like lectins"/>
    <property type="match status" value="1"/>
</dbReference>
<evidence type="ECO:0000256" key="1">
    <source>
        <dbReference type="SAM" id="SignalP"/>
    </source>
</evidence>
<dbReference type="AlphaFoldDB" id="A0AA38I1V8"/>
<protein>
    <submittedName>
        <fullName evidence="2">Uncharacterized protein</fullName>
    </submittedName>
</protein>